<accession>A0A9J5W781</accession>
<gene>
    <name evidence="1" type="ORF">H5410_061243</name>
</gene>
<name>A0A9J5W781_SOLCO</name>
<dbReference type="AlphaFoldDB" id="A0A9J5W781"/>
<evidence type="ECO:0000313" key="2">
    <source>
        <dbReference type="Proteomes" id="UP000824120"/>
    </source>
</evidence>
<reference evidence="1 2" key="1">
    <citation type="submission" date="2020-09" db="EMBL/GenBank/DDBJ databases">
        <title>De no assembly of potato wild relative species, Solanum commersonii.</title>
        <authorList>
            <person name="Cho K."/>
        </authorList>
    </citation>
    <scope>NUCLEOTIDE SEQUENCE [LARGE SCALE GENOMIC DNA]</scope>
    <source>
        <strain evidence="1">LZ3.2</strain>
        <tissue evidence="1">Leaf</tissue>
    </source>
</reference>
<dbReference type="EMBL" id="JACXVP010000012">
    <property type="protein sequence ID" value="KAG5571477.1"/>
    <property type="molecule type" value="Genomic_DNA"/>
</dbReference>
<protein>
    <submittedName>
        <fullName evidence="1">Uncharacterized protein</fullName>
    </submittedName>
</protein>
<proteinExistence type="predicted"/>
<comment type="caution">
    <text evidence="1">The sequence shown here is derived from an EMBL/GenBank/DDBJ whole genome shotgun (WGS) entry which is preliminary data.</text>
</comment>
<dbReference type="OrthoDB" id="1311699at2759"/>
<evidence type="ECO:0000313" key="1">
    <source>
        <dbReference type="EMBL" id="KAG5571477.1"/>
    </source>
</evidence>
<sequence>MLWSGINATRSSMICICKNEGQKIGKQKRKPGRPVDEVYLCNVRLKGGDSTRESGTFTATEEAHTFHQTNLSTERTEVDFFAIGNAVEIGIRLKREQYYKKATASIPYLRLPLSAGMGPFVSSGSFSKQSYCLKAHTAHSRRVRVRKQCTHAPGIRPGKITAYPREYNSIRARKYGDRKNHMIPYRDRSNNRIGVHRLTNFPNGPTNPAEHRSTLRITSNNRMKPFKRGTISGLAGLAKDRLHKLGSRLDKRIPDLVGMGAAISFVSSLTERMEWI</sequence>
<dbReference type="Proteomes" id="UP000824120">
    <property type="component" value="Chromosome 12"/>
</dbReference>
<organism evidence="1 2">
    <name type="scientific">Solanum commersonii</name>
    <name type="common">Commerson's wild potato</name>
    <name type="synonym">Commerson's nightshade</name>
    <dbReference type="NCBI Taxonomy" id="4109"/>
    <lineage>
        <taxon>Eukaryota</taxon>
        <taxon>Viridiplantae</taxon>
        <taxon>Streptophyta</taxon>
        <taxon>Embryophyta</taxon>
        <taxon>Tracheophyta</taxon>
        <taxon>Spermatophyta</taxon>
        <taxon>Magnoliopsida</taxon>
        <taxon>eudicotyledons</taxon>
        <taxon>Gunneridae</taxon>
        <taxon>Pentapetalae</taxon>
        <taxon>asterids</taxon>
        <taxon>lamiids</taxon>
        <taxon>Solanales</taxon>
        <taxon>Solanaceae</taxon>
        <taxon>Solanoideae</taxon>
        <taxon>Solaneae</taxon>
        <taxon>Solanum</taxon>
    </lineage>
</organism>
<keyword evidence="2" id="KW-1185">Reference proteome</keyword>